<dbReference type="OrthoDB" id="61870at2759"/>
<comment type="caution">
    <text evidence="1">The sequence shown here is derived from an EMBL/GenBank/DDBJ whole genome shotgun (WGS) entry which is preliminary data.</text>
</comment>
<proteinExistence type="predicted"/>
<gene>
    <name evidence="1" type="ORF">EVAR_62354_1</name>
</gene>
<name>A0A4C1ZSZ3_EUMVA</name>
<reference evidence="1 2" key="1">
    <citation type="journal article" date="2019" name="Commun. Biol.">
        <title>The bagworm genome reveals a unique fibroin gene that provides high tensile strength.</title>
        <authorList>
            <person name="Kono N."/>
            <person name="Nakamura H."/>
            <person name="Ohtoshi R."/>
            <person name="Tomita M."/>
            <person name="Numata K."/>
            <person name="Arakawa K."/>
        </authorList>
    </citation>
    <scope>NUCLEOTIDE SEQUENCE [LARGE SCALE GENOMIC DNA]</scope>
</reference>
<evidence type="ECO:0000313" key="2">
    <source>
        <dbReference type="Proteomes" id="UP000299102"/>
    </source>
</evidence>
<evidence type="ECO:0000313" key="1">
    <source>
        <dbReference type="EMBL" id="GBP89863.1"/>
    </source>
</evidence>
<organism evidence="1 2">
    <name type="scientific">Eumeta variegata</name>
    <name type="common">Bagworm moth</name>
    <name type="synonym">Eumeta japonica</name>
    <dbReference type="NCBI Taxonomy" id="151549"/>
    <lineage>
        <taxon>Eukaryota</taxon>
        <taxon>Metazoa</taxon>
        <taxon>Ecdysozoa</taxon>
        <taxon>Arthropoda</taxon>
        <taxon>Hexapoda</taxon>
        <taxon>Insecta</taxon>
        <taxon>Pterygota</taxon>
        <taxon>Neoptera</taxon>
        <taxon>Endopterygota</taxon>
        <taxon>Lepidoptera</taxon>
        <taxon>Glossata</taxon>
        <taxon>Ditrysia</taxon>
        <taxon>Tineoidea</taxon>
        <taxon>Psychidae</taxon>
        <taxon>Oiketicinae</taxon>
        <taxon>Eumeta</taxon>
    </lineage>
</organism>
<sequence length="185" mass="20824">MSLTPPHSPIATSGGRPPPTVGCYFKDKNVYGLSSLEDRRMLSRAFFIDTKMDALVEIPKEKWVEVQERAKKPWPRGAPLYYLLQAQLQHPAMADTLGLRIFCPYGDVSNGVVVLNTKYRRVSPHFGFSFTIASEYGFLRCVGKIMDSVSVFILVYCITNFTSGGPSTIAPDSTAIYRWRIRLHI</sequence>
<accession>A0A4C1ZSZ3</accession>
<dbReference type="AlphaFoldDB" id="A0A4C1ZSZ3"/>
<keyword evidence="2" id="KW-1185">Reference proteome</keyword>
<dbReference type="EMBL" id="BGZK01002038">
    <property type="protein sequence ID" value="GBP89863.1"/>
    <property type="molecule type" value="Genomic_DNA"/>
</dbReference>
<protein>
    <submittedName>
        <fullName evidence="1">Uncharacterized protein</fullName>
    </submittedName>
</protein>
<dbReference type="Proteomes" id="UP000299102">
    <property type="component" value="Unassembled WGS sequence"/>
</dbReference>